<dbReference type="GO" id="GO:0016020">
    <property type="term" value="C:membrane"/>
    <property type="evidence" value="ECO:0007669"/>
    <property type="project" value="UniProtKB-SubCell"/>
</dbReference>
<dbReference type="PANTHER" id="PTHR33048:SF47">
    <property type="entry name" value="INTEGRAL MEMBRANE PROTEIN-RELATED"/>
    <property type="match status" value="1"/>
</dbReference>
<dbReference type="PANTHER" id="PTHR33048">
    <property type="entry name" value="PTH11-LIKE INTEGRAL MEMBRANE PROTEIN (AFU_ORTHOLOGUE AFUA_5G11245)"/>
    <property type="match status" value="1"/>
</dbReference>
<evidence type="ECO:0000313" key="9">
    <source>
        <dbReference type="EMBL" id="QBZ58611.1"/>
    </source>
</evidence>
<feature type="transmembrane region" description="Helical" evidence="7">
    <location>
        <begin position="206"/>
        <end position="228"/>
    </location>
</feature>
<feature type="transmembrane region" description="Helical" evidence="7">
    <location>
        <begin position="127"/>
        <end position="145"/>
    </location>
</feature>
<evidence type="ECO:0000313" key="10">
    <source>
        <dbReference type="Proteomes" id="UP000294847"/>
    </source>
</evidence>
<comment type="subcellular location">
    <subcellularLocation>
        <location evidence="1">Membrane</location>
        <topology evidence="1">Multi-pass membrane protein</topology>
    </subcellularLocation>
</comment>
<keyword evidence="3 7" id="KW-1133">Transmembrane helix</keyword>
<feature type="transmembrane region" description="Helical" evidence="7">
    <location>
        <begin position="287"/>
        <end position="306"/>
    </location>
</feature>
<feature type="transmembrane region" description="Helical" evidence="7">
    <location>
        <begin position="326"/>
        <end position="346"/>
    </location>
</feature>
<evidence type="ECO:0000256" key="4">
    <source>
        <dbReference type="ARBA" id="ARBA00023136"/>
    </source>
</evidence>
<feature type="domain" description="Rhodopsin" evidence="8">
    <location>
        <begin position="111"/>
        <end position="350"/>
    </location>
</feature>
<keyword evidence="2 7" id="KW-0812">Transmembrane</keyword>
<feature type="transmembrane region" description="Helical" evidence="7">
    <location>
        <begin position="94"/>
        <end position="115"/>
    </location>
</feature>
<dbReference type="InterPro" id="IPR052337">
    <property type="entry name" value="SAT4-like"/>
</dbReference>
<feature type="transmembrane region" description="Helical" evidence="7">
    <location>
        <begin position="165"/>
        <end position="194"/>
    </location>
</feature>
<evidence type="ECO:0000256" key="3">
    <source>
        <dbReference type="ARBA" id="ARBA00022989"/>
    </source>
</evidence>
<accession>A0A4P7NB31</accession>
<feature type="compositionally biased region" description="Basic and acidic residues" evidence="6">
    <location>
        <begin position="438"/>
        <end position="462"/>
    </location>
</feature>
<gene>
    <name evidence="9" type="ORF">PoMZ_03567</name>
</gene>
<dbReference type="Proteomes" id="UP000294847">
    <property type="component" value="Chromosome 3"/>
</dbReference>
<evidence type="ECO:0000256" key="7">
    <source>
        <dbReference type="SAM" id="Phobius"/>
    </source>
</evidence>
<comment type="similarity">
    <text evidence="5">Belongs to the SAT4 family.</text>
</comment>
<feature type="transmembrane region" description="Helical" evidence="7">
    <location>
        <begin position="254"/>
        <end position="275"/>
    </location>
</feature>
<evidence type="ECO:0000259" key="8">
    <source>
        <dbReference type="Pfam" id="PF20684"/>
    </source>
</evidence>
<name>A0A4P7NB31_PYROR</name>
<dbReference type="AlphaFoldDB" id="A0A4P7NB31"/>
<evidence type="ECO:0000256" key="2">
    <source>
        <dbReference type="ARBA" id="ARBA00022692"/>
    </source>
</evidence>
<feature type="region of interest" description="Disordered" evidence="6">
    <location>
        <begin position="438"/>
        <end position="496"/>
    </location>
</feature>
<proteinExistence type="inferred from homology"/>
<organism evidence="9 10">
    <name type="scientific">Pyricularia oryzae</name>
    <name type="common">Rice blast fungus</name>
    <name type="synonym">Magnaporthe oryzae</name>
    <dbReference type="NCBI Taxonomy" id="318829"/>
    <lineage>
        <taxon>Eukaryota</taxon>
        <taxon>Fungi</taxon>
        <taxon>Dikarya</taxon>
        <taxon>Ascomycota</taxon>
        <taxon>Pezizomycotina</taxon>
        <taxon>Sordariomycetes</taxon>
        <taxon>Sordariomycetidae</taxon>
        <taxon>Magnaporthales</taxon>
        <taxon>Pyriculariaceae</taxon>
        <taxon>Pyricularia</taxon>
    </lineage>
</organism>
<evidence type="ECO:0000256" key="6">
    <source>
        <dbReference type="SAM" id="MobiDB-lite"/>
    </source>
</evidence>
<evidence type="ECO:0000256" key="1">
    <source>
        <dbReference type="ARBA" id="ARBA00004141"/>
    </source>
</evidence>
<reference evidence="9 10" key="1">
    <citation type="journal article" date="2019" name="Mol. Biol. Evol.">
        <title>Blast fungal genomes show frequent chromosomal changes, gene gains and losses, and effector gene turnover.</title>
        <authorList>
            <person name="Gomez Luciano L.B."/>
            <person name="Jason Tsai I."/>
            <person name="Chuma I."/>
            <person name="Tosa Y."/>
            <person name="Chen Y.H."/>
            <person name="Li J.Y."/>
            <person name="Li M.Y."/>
            <person name="Jade Lu M.Y."/>
            <person name="Nakayashiki H."/>
            <person name="Li W.H."/>
        </authorList>
    </citation>
    <scope>NUCLEOTIDE SEQUENCE [LARGE SCALE GENOMIC DNA]</scope>
    <source>
        <strain evidence="9">MZ5-1-6</strain>
    </source>
</reference>
<dbReference type="Pfam" id="PF20684">
    <property type="entry name" value="Fung_rhodopsin"/>
    <property type="match status" value="1"/>
</dbReference>
<sequence>MYFPQRMQTHKTPRGLTTVLYCHSSCLSLPPLKQADLLTLEDLPGLRKFFSTTLEAAKFPFSPKLKPGSDNLDSPMCTSSDDCTCTRPSPRYDLVVPSLATFALVVITFAIRIYTRACLTRALSMDDYVMAVAVAWTTVFMIAALNNAKWGMGKDIWDVPLEPNIFPAFLLCRLISSVAFCLATGFAKGSILLFYLRIFPTRKMRYIVWILFGFTVGYSVASAIVNVFSCDPVEASWRIEYATTARCINRGHFYYTQAALGILTDIATVVTPLPMLKTLRLPMRQKVGAGLVLTVGAFVCIISIVRFKTLFDLADDDNLTRDTKPALLLCVLELNFSIIGGNFPTLRPFSRNIFPRLRGGSGSACGCWSKYYARSERMSGVMRREARVRGSGAGASLWNLEFGFGNVEAFDNHAIGASSLHGDRAGCDSGEQILMAGREQRQEEHHEEHKEQKQEQQPRDEEAGISGPREQTETRGITKANDLGCKESSKQIQSES</sequence>
<dbReference type="InterPro" id="IPR049326">
    <property type="entry name" value="Rhodopsin_dom_fungi"/>
</dbReference>
<keyword evidence="4 7" id="KW-0472">Membrane</keyword>
<dbReference type="EMBL" id="CP034206">
    <property type="protein sequence ID" value="QBZ58611.1"/>
    <property type="molecule type" value="Genomic_DNA"/>
</dbReference>
<evidence type="ECO:0000256" key="5">
    <source>
        <dbReference type="ARBA" id="ARBA00038359"/>
    </source>
</evidence>
<protein>
    <recommendedName>
        <fullName evidence="8">Rhodopsin domain-containing protein</fullName>
    </recommendedName>
</protein>